<dbReference type="RefSeq" id="WP_163701502.1">
    <property type="nucleotide sequence ID" value="NZ_QXHD01000004.1"/>
</dbReference>
<keyword evidence="3" id="KW-1185">Reference proteome</keyword>
<dbReference type="Gene3D" id="3.40.50.300">
    <property type="entry name" value="P-loop containing nucleotide triphosphate hydrolases"/>
    <property type="match status" value="1"/>
</dbReference>
<evidence type="ECO:0000313" key="3">
    <source>
        <dbReference type="Proteomes" id="UP000481033"/>
    </source>
</evidence>
<comment type="caution">
    <text evidence="2">The sequence shown here is derived from an EMBL/GenBank/DDBJ whole genome shotgun (WGS) entry which is preliminary data.</text>
</comment>
<gene>
    <name evidence="2" type="ORF">DXZ20_24365</name>
</gene>
<dbReference type="InterPro" id="IPR054472">
    <property type="entry name" value="WHD"/>
</dbReference>
<protein>
    <submittedName>
        <fullName evidence="2">ATP-binding protein</fullName>
    </submittedName>
</protein>
<evidence type="ECO:0000259" key="1">
    <source>
        <dbReference type="Pfam" id="PF22977"/>
    </source>
</evidence>
<dbReference type="SUPFAM" id="SSF52540">
    <property type="entry name" value="P-loop containing nucleoside triphosphate hydrolases"/>
    <property type="match status" value="1"/>
</dbReference>
<dbReference type="AlphaFoldDB" id="A0A6M0RR37"/>
<feature type="domain" description="Winged helix" evidence="1">
    <location>
        <begin position="6"/>
        <end position="213"/>
    </location>
</feature>
<evidence type="ECO:0000313" key="2">
    <source>
        <dbReference type="EMBL" id="NEZ58718.1"/>
    </source>
</evidence>
<dbReference type="Pfam" id="PF22977">
    <property type="entry name" value="WHD"/>
    <property type="match status" value="1"/>
</dbReference>
<keyword evidence="2" id="KW-0547">Nucleotide-binding</keyword>
<dbReference type="Proteomes" id="UP000481033">
    <property type="component" value="Unassembled WGS sequence"/>
</dbReference>
<keyword evidence="2" id="KW-0067">ATP-binding</keyword>
<organism evidence="2 3">
    <name type="scientific">Adonisia turfae CCMR0081</name>
    <dbReference type="NCBI Taxonomy" id="2292702"/>
    <lineage>
        <taxon>Bacteria</taxon>
        <taxon>Bacillati</taxon>
        <taxon>Cyanobacteriota</taxon>
        <taxon>Adonisia</taxon>
        <taxon>Adonisia turfae</taxon>
    </lineage>
</organism>
<accession>A0A6M0RR37</accession>
<dbReference type="EMBL" id="QXHD01000004">
    <property type="protein sequence ID" value="NEZ58718.1"/>
    <property type="molecule type" value="Genomic_DNA"/>
</dbReference>
<dbReference type="InterPro" id="IPR027417">
    <property type="entry name" value="P-loop_NTPase"/>
</dbReference>
<proteinExistence type="predicted"/>
<reference evidence="2 3" key="1">
    <citation type="journal article" date="2020" name="Microb. Ecol.">
        <title>Ecogenomics of the Marine Benthic Filamentous Cyanobacterium Adonisia.</title>
        <authorList>
            <person name="Walter J.M."/>
            <person name="Coutinho F.H."/>
            <person name="Leomil L."/>
            <person name="Hargreaves P.I."/>
            <person name="Campeao M.E."/>
            <person name="Vieira V.V."/>
            <person name="Silva B.S."/>
            <person name="Fistarol G.O."/>
            <person name="Salomon P.S."/>
            <person name="Sawabe T."/>
            <person name="Mino S."/>
            <person name="Hosokawa M."/>
            <person name="Miyashita H."/>
            <person name="Maruyama F."/>
            <person name="van Verk M.C."/>
            <person name="Dutilh B.E."/>
            <person name="Thompson C.C."/>
            <person name="Thompson F.L."/>
        </authorList>
    </citation>
    <scope>NUCLEOTIDE SEQUENCE [LARGE SCALE GENOMIC DNA]</scope>
    <source>
        <strain evidence="2 3">CCMR0081</strain>
    </source>
</reference>
<name>A0A6M0RR37_9CYAN</name>
<dbReference type="GO" id="GO:0005524">
    <property type="term" value="F:ATP binding"/>
    <property type="evidence" value="ECO:0007669"/>
    <property type="project" value="UniProtKB-KW"/>
</dbReference>
<sequence>MGSGIPFANNWAYLETELSWLERLLLVAVSQQRKHLKSVNQVAKNASDKATSDWWQGLIAVKKRAYDDTAPKSSDKPSLGYQKAIDKRILLSRASKVSLGLPTMQMVLGLSLFEKKLVLMALAPEVQVRYGRLYHYLQTGTNCAVGALPTVELALRLLCRNDLERRRARARLSGENSLIKRQVLQCVEGSSSTLLGSQMQLAPAWVEYLLAENPDPSWPLQFIAADWYAQLCRGRVTWPDLILADALKQRLQSVAEQPRLRLLLVGEPGVGKERSAIALATHLKQSLYILDLAQISPQDWPNCLTELGQAKYPIVLIKSAHHWLGRNSAIDTAALQHWLTKSSTHVFFIVHHRHLIRHQWRQQLTTIDIPMPNTELRLQLWQQIFPNGVKSMGKVRWTTLAEGLSLSTQQITEIGRMTQRLAGDEEITINHLQQALNQQEHFWKLR</sequence>